<dbReference type="Proteomes" id="UP001366166">
    <property type="component" value="Chromosome"/>
</dbReference>
<protein>
    <submittedName>
        <fullName evidence="3">UPF0317 protein</fullName>
    </submittedName>
</protein>
<dbReference type="FunFam" id="3.30.2040.10:FF:000001">
    <property type="entry name" value="D-glutamate cyclase, mitochondrial"/>
    <property type="match status" value="1"/>
</dbReference>
<comment type="similarity">
    <text evidence="1">Belongs to the D-glutamate cyclase family.</text>
</comment>
<evidence type="ECO:0000256" key="2">
    <source>
        <dbReference type="ARBA" id="ARBA00023239"/>
    </source>
</evidence>
<dbReference type="Gene3D" id="3.30.2040.10">
    <property type="entry name" value="PSTPO5379-like domain"/>
    <property type="match status" value="1"/>
</dbReference>
<dbReference type="EMBL" id="AP028679">
    <property type="protein sequence ID" value="BEQ14237.1"/>
    <property type="molecule type" value="Genomic_DNA"/>
</dbReference>
<organism evidence="3 4">
    <name type="scientific">Desulfoferula mesophila</name>
    <dbReference type="NCBI Taxonomy" id="3058419"/>
    <lineage>
        <taxon>Bacteria</taxon>
        <taxon>Pseudomonadati</taxon>
        <taxon>Thermodesulfobacteriota</taxon>
        <taxon>Desulfarculia</taxon>
        <taxon>Desulfarculales</taxon>
        <taxon>Desulfarculaceae</taxon>
        <taxon>Desulfoferula</taxon>
    </lineage>
</organism>
<evidence type="ECO:0000256" key="1">
    <source>
        <dbReference type="ARBA" id="ARBA00007896"/>
    </source>
</evidence>
<keyword evidence="4" id="KW-1185">Reference proteome</keyword>
<dbReference type="GO" id="GO:0016829">
    <property type="term" value="F:lyase activity"/>
    <property type="evidence" value="ECO:0007669"/>
    <property type="project" value="UniProtKB-KW"/>
</dbReference>
<evidence type="ECO:0000313" key="3">
    <source>
        <dbReference type="EMBL" id="BEQ14237.1"/>
    </source>
</evidence>
<dbReference type="Gene3D" id="3.40.1640.10">
    <property type="entry name" value="PSTPO5379-like"/>
    <property type="match status" value="1"/>
</dbReference>
<dbReference type="InterPro" id="IPR009906">
    <property type="entry name" value="D-Glu_cyclase"/>
</dbReference>
<sequence length="269" mass="28926">MLNIDTTSPRQVRAAIARGEITGNTAAFCPGYAQANLVILPKEWAFDFLLFGLRNKQACPILEVLDPGDPISKVIAPGADVRDELPRYRLWRDGELVEEPTGIHHLWRDDLVSFYLGCSFSFDDALKAAGLPVRHQQMGVNVPMYRTKLPAASAGRLHGPLVVSMRPMLPEQVDKAREVSAAFAEAHGAPVHAGDPAAIGIADLESPEYGDAVRLEPGEVPVFWACGVTPQAAVAASRVEMAITHAPGHMFISDIKAEDLGGKSLVTCG</sequence>
<reference evidence="4" key="1">
    <citation type="journal article" date="2023" name="Arch. Microbiol.">
        <title>Desulfoferula mesophilus gen. nov. sp. nov., a mesophilic sulfate-reducing bacterium isolated from a brackish lake sediment.</title>
        <authorList>
            <person name="Watanabe T."/>
            <person name="Yabe T."/>
            <person name="Tsuji J.M."/>
            <person name="Fukui M."/>
        </authorList>
    </citation>
    <scope>NUCLEOTIDE SEQUENCE [LARGE SCALE GENOMIC DNA]</scope>
    <source>
        <strain evidence="4">12FAK</strain>
    </source>
</reference>
<accession>A0AAU9EZG7</accession>
<dbReference type="PIRSF" id="PIRSF029755">
    <property type="entry name" value="UCP029755"/>
    <property type="match status" value="1"/>
</dbReference>
<dbReference type="HAMAP" id="MF_01830">
    <property type="entry name" value="Hydro_lyase"/>
    <property type="match status" value="1"/>
</dbReference>
<evidence type="ECO:0000313" key="4">
    <source>
        <dbReference type="Proteomes" id="UP001366166"/>
    </source>
</evidence>
<dbReference type="KEGG" id="dmp:FAK_13030"/>
<dbReference type="AlphaFoldDB" id="A0AAU9EZG7"/>
<dbReference type="Pfam" id="PF07286">
    <property type="entry name" value="D-Glu_cyclase"/>
    <property type="match status" value="1"/>
</dbReference>
<dbReference type="NCBIfam" id="NF003969">
    <property type="entry name" value="PRK05463.1"/>
    <property type="match status" value="1"/>
</dbReference>
<gene>
    <name evidence="3" type="ORF">FAK_13030</name>
</gene>
<dbReference type="InterPro" id="IPR038021">
    <property type="entry name" value="Putative_hydro-lyase"/>
</dbReference>
<name>A0AAU9EZG7_9BACT</name>
<dbReference type="SUPFAM" id="SSF160920">
    <property type="entry name" value="PSTPO5379-like"/>
    <property type="match status" value="1"/>
</dbReference>
<proteinExistence type="inferred from homology"/>
<keyword evidence="2" id="KW-0456">Lyase</keyword>
<dbReference type="RefSeq" id="WP_338605952.1">
    <property type="nucleotide sequence ID" value="NZ_AP028679.1"/>
</dbReference>
<dbReference type="PANTHER" id="PTHR32022">
    <property type="entry name" value="D-GLUTAMATE CYCLASE, MITOCHONDRIAL"/>
    <property type="match status" value="1"/>
</dbReference>
<dbReference type="PANTHER" id="PTHR32022:SF10">
    <property type="entry name" value="D-GLUTAMATE CYCLASE, MITOCHONDRIAL"/>
    <property type="match status" value="1"/>
</dbReference>
<dbReference type="InterPro" id="IPR016938">
    <property type="entry name" value="UPF0317"/>
</dbReference>